<name>A0AAE0RL40_9TELE</name>
<dbReference type="Pfam" id="PF13927">
    <property type="entry name" value="Ig_3"/>
    <property type="match status" value="1"/>
</dbReference>
<evidence type="ECO:0000256" key="4">
    <source>
        <dbReference type="SAM" id="Phobius"/>
    </source>
</evidence>
<dbReference type="PANTHER" id="PTHR11481">
    <property type="entry name" value="IMMUNOGLOBULIN FC RECEPTOR"/>
    <property type="match status" value="1"/>
</dbReference>
<dbReference type="PANTHER" id="PTHR11481:SF64">
    <property type="entry name" value="FC RECEPTOR-LIKE PROTEIN 4"/>
    <property type="match status" value="1"/>
</dbReference>
<dbReference type="PROSITE" id="PS50835">
    <property type="entry name" value="IG_LIKE"/>
    <property type="match status" value="3"/>
</dbReference>
<dbReference type="Proteomes" id="UP001274896">
    <property type="component" value="Unassembled WGS sequence"/>
</dbReference>
<keyword evidence="4" id="KW-0472">Membrane</keyword>
<dbReference type="Pfam" id="PF17736">
    <property type="entry name" value="Ig_C17orf99"/>
    <property type="match status" value="1"/>
</dbReference>
<dbReference type="InterPro" id="IPR040878">
    <property type="entry name" value="IL-40-like_Ig"/>
</dbReference>
<feature type="domain" description="Ig-like" evidence="5">
    <location>
        <begin position="7"/>
        <end position="111"/>
    </location>
</feature>
<dbReference type="InterPro" id="IPR007110">
    <property type="entry name" value="Ig-like_dom"/>
</dbReference>
<dbReference type="GO" id="GO:0004888">
    <property type="term" value="F:transmembrane signaling receptor activity"/>
    <property type="evidence" value="ECO:0007669"/>
    <property type="project" value="TreeGrafter"/>
</dbReference>
<sequence length="640" mass="70339">MAVVVNPGLDRSGFLLKSVELRVTPAHDVERGANLTLTCIANIGHSGTLPLLHFSFFKDYNKHNSVNISQTNTSNEVTISIPNARASHSGSYQCEVMVNSQYKESSNVHISVKGLQTPVLSVDKQDVTEGDTVNITCSAEEETGELIVVINNGSTKLYQGQSRAGKLQRNLPLNHVGTAELSCSYSIPLGSTVLPSTPSNVVSVVVRELDFKPTIRIIPSEQVIEGDTVRISCGLEGSDRGHVSPFLSISKGSRLFNIQEYQTVVQANDSGMYECIAQVSNVLKSVYANLTVKGTTRSSASVKRDAASPRTNGNYTCAARVNDTIKWSHRTPFMAKVLVSKPNISVFGEVILGRTFQIECRSDHGSLPITYKLKQNNMPLKHIMVSKPLQKAIFNASIHDEKQIQEFRCEAQNNGVSSAVMSDALHARVRVNVEKPTLTTIPENIRENDVVNFMCVVTKGTPPIIFTLYRDNQPVHNKTETRTFSTNLRLVKSGSYHCGAWNGAGEEEMSDKIPITVKMARWKEGLIIGVCVLCVFGLIFLFLKRYWAKRGKREATVELSVDKNGSGKDDNVKVTGNNGAGIWSERPPVLDSTEVEANVDYTEVLHLQAADPTRALAVFGSFGSNPEASWFRVELVFFQL</sequence>
<feature type="domain" description="Ig-like" evidence="5">
    <location>
        <begin position="436"/>
        <end position="516"/>
    </location>
</feature>
<dbReference type="Gene3D" id="2.60.40.10">
    <property type="entry name" value="Immunoglobulins"/>
    <property type="match status" value="4"/>
</dbReference>
<dbReference type="InterPro" id="IPR003599">
    <property type="entry name" value="Ig_sub"/>
</dbReference>
<evidence type="ECO:0000256" key="2">
    <source>
        <dbReference type="ARBA" id="ARBA00023157"/>
    </source>
</evidence>
<keyword evidence="2" id="KW-1015">Disulfide bond</keyword>
<accession>A0AAE0RL40</accession>
<comment type="caution">
    <text evidence="6">The sequence shown here is derived from an EMBL/GenBank/DDBJ whole genome shotgun (WGS) entry which is preliminary data.</text>
</comment>
<evidence type="ECO:0000259" key="5">
    <source>
        <dbReference type="PROSITE" id="PS50835"/>
    </source>
</evidence>
<dbReference type="InterPro" id="IPR013783">
    <property type="entry name" value="Ig-like_fold"/>
</dbReference>
<dbReference type="SUPFAM" id="SSF48726">
    <property type="entry name" value="Immunoglobulin"/>
    <property type="match status" value="2"/>
</dbReference>
<dbReference type="AlphaFoldDB" id="A0AAE0RL40"/>
<keyword evidence="1" id="KW-0732">Signal</keyword>
<evidence type="ECO:0000256" key="3">
    <source>
        <dbReference type="ARBA" id="ARBA00023180"/>
    </source>
</evidence>
<organism evidence="6 7">
    <name type="scientific">Hemibagrus guttatus</name>
    <dbReference type="NCBI Taxonomy" id="175788"/>
    <lineage>
        <taxon>Eukaryota</taxon>
        <taxon>Metazoa</taxon>
        <taxon>Chordata</taxon>
        <taxon>Craniata</taxon>
        <taxon>Vertebrata</taxon>
        <taxon>Euteleostomi</taxon>
        <taxon>Actinopterygii</taxon>
        <taxon>Neopterygii</taxon>
        <taxon>Teleostei</taxon>
        <taxon>Ostariophysi</taxon>
        <taxon>Siluriformes</taxon>
        <taxon>Bagridae</taxon>
        <taxon>Hemibagrus</taxon>
    </lineage>
</organism>
<evidence type="ECO:0000313" key="7">
    <source>
        <dbReference type="Proteomes" id="UP001274896"/>
    </source>
</evidence>
<dbReference type="Pfam" id="PF13895">
    <property type="entry name" value="Ig_2"/>
    <property type="match status" value="1"/>
</dbReference>
<dbReference type="InterPro" id="IPR036179">
    <property type="entry name" value="Ig-like_dom_sf"/>
</dbReference>
<keyword evidence="4" id="KW-1133">Transmembrane helix</keyword>
<dbReference type="GO" id="GO:0009897">
    <property type="term" value="C:external side of plasma membrane"/>
    <property type="evidence" value="ECO:0007669"/>
    <property type="project" value="TreeGrafter"/>
</dbReference>
<keyword evidence="7" id="KW-1185">Reference proteome</keyword>
<dbReference type="GO" id="GO:0006955">
    <property type="term" value="P:immune response"/>
    <property type="evidence" value="ECO:0007669"/>
    <property type="project" value="TreeGrafter"/>
</dbReference>
<keyword evidence="3" id="KW-0325">Glycoprotein</keyword>
<dbReference type="EMBL" id="JAUCMX010000001">
    <property type="protein sequence ID" value="KAK3557622.1"/>
    <property type="molecule type" value="Genomic_DNA"/>
</dbReference>
<gene>
    <name evidence="6" type="ORF">QTP70_031151</name>
</gene>
<feature type="domain" description="Ig-like" evidence="5">
    <location>
        <begin position="213"/>
        <end position="291"/>
    </location>
</feature>
<dbReference type="GO" id="GO:0007166">
    <property type="term" value="P:cell surface receptor signaling pathway"/>
    <property type="evidence" value="ECO:0007669"/>
    <property type="project" value="TreeGrafter"/>
</dbReference>
<evidence type="ECO:0000313" key="6">
    <source>
        <dbReference type="EMBL" id="KAK3557622.1"/>
    </source>
</evidence>
<feature type="transmembrane region" description="Helical" evidence="4">
    <location>
        <begin position="525"/>
        <end position="543"/>
    </location>
</feature>
<protein>
    <recommendedName>
        <fullName evidence="5">Ig-like domain-containing protein</fullName>
    </recommendedName>
</protein>
<keyword evidence="4" id="KW-0812">Transmembrane</keyword>
<proteinExistence type="predicted"/>
<dbReference type="SMART" id="SM00409">
    <property type="entry name" value="IG"/>
    <property type="match status" value="3"/>
</dbReference>
<dbReference type="InterPro" id="IPR050488">
    <property type="entry name" value="Ig_Fc_receptor"/>
</dbReference>
<evidence type="ECO:0000256" key="1">
    <source>
        <dbReference type="ARBA" id="ARBA00022729"/>
    </source>
</evidence>
<reference evidence="6" key="1">
    <citation type="submission" date="2023-06" db="EMBL/GenBank/DDBJ databases">
        <title>Male Hemibagrus guttatus genome.</title>
        <authorList>
            <person name="Bian C."/>
        </authorList>
    </citation>
    <scope>NUCLEOTIDE SEQUENCE</scope>
    <source>
        <strain evidence="6">Male_cb2023</strain>
        <tissue evidence="6">Muscle</tissue>
    </source>
</reference>